<protein>
    <submittedName>
        <fullName evidence="2">Uncharacterized protein</fullName>
    </submittedName>
</protein>
<dbReference type="Proteomes" id="UP000001072">
    <property type="component" value="Unassembled WGS sequence"/>
</dbReference>
<dbReference type="GeneID" id="18937600"/>
<evidence type="ECO:0000313" key="3">
    <source>
        <dbReference type="Proteomes" id="UP000001072"/>
    </source>
</evidence>
<dbReference type="AlphaFoldDB" id="F4REV8"/>
<organism evidence="3">
    <name type="scientific">Melampsora larici-populina (strain 98AG31 / pathotype 3-4-7)</name>
    <name type="common">Poplar leaf rust fungus</name>
    <dbReference type="NCBI Taxonomy" id="747676"/>
    <lineage>
        <taxon>Eukaryota</taxon>
        <taxon>Fungi</taxon>
        <taxon>Dikarya</taxon>
        <taxon>Basidiomycota</taxon>
        <taxon>Pucciniomycotina</taxon>
        <taxon>Pucciniomycetes</taxon>
        <taxon>Pucciniales</taxon>
        <taxon>Melampsoraceae</taxon>
        <taxon>Melampsora</taxon>
    </lineage>
</organism>
<evidence type="ECO:0000256" key="1">
    <source>
        <dbReference type="SAM" id="MobiDB-lite"/>
    </source>
</evidence>
<feature type="compositionally biased region" description="Basic and acidic residues" evidence="1">
    <location>
        <begin position="125"/>
        <end position="141"/>
    </location>
</feature>
<dbReference type="OrthoDB" id="2507436at2759"/>
<dbReference type="VEuPathDB" id="FungiDB:MELLADRAFT_96443"/>
<feature type="region of interest" description="Disordered" evidence="1">
    <location>
        <begin position="73"/>
        <end position="105"/>
    </location>
</feature>
<accession>F4REV8</accession>
<name>F4REV8_MELLP</name>
<dbReference type="HOGENOM" id="CLU_983799_0_0_1"/>
<dbReference type="RefSeq" id="XP_007407533.1">
    <property type="nucleotide sequence ID" value="XM_007407471.1"/>
</dbReference>
<feature type="region of interest" description="Disordered" evidence="1">
    <location>
        <begin position="156"/>
        <end position="191"/>
    </location>
</feature>
<feature type="region of interest" description="Disordered" evidence="1">
    <location>
        <begin position="121"/>
        <end position="144"/>
    </location>
</feature>
<gene>
    <name evidence="2" type="ORF">MELLADRAFT_96443</name>
</gene>
<proteinExistence type="predicted"/>
<dbReference type="EMBL" id="GL883098">
    <property type="protein sequence ID" value="EGG09173.1"/>
    <property type="molecule type" value="Genomic_DNA"/>
</dbReference>
<feature type="compositionally biased region" description="Basic and acidic residues" evidence="1">
    <location>
        <begin position="180"/>
        <end position="191"/>
    </location>
</feature>
<feature type="compositionally biased region" description="Low complexity" evidence="1">
    <location>
        <begin position="160"/>
        <end position="175"/>
    </location>
</feature>
<reference evidence="3" key="1">
    <citation type="journal article" date="2011" name="Proc. Natl. Acad. Sci. U.S.A.">
        <title>Obligate biotrophy features unraveled by the genomic analysis of rust fungi.</title>
        <authorList>
            <person name="Duplessis S."/>
            <person name="Cuomo C.A."/>
            <person name="Lin Y.-C."/>
            <person name="Aerts A."/>
            <person name="Tisserant E."/>
            <person name="Veneault-Fourrey C."/>
            <person name="Joly D.L."/>
            <person name="Hacquard S."/>
            <person name="Amselem J."/>
            <person name="Cantarel B.L."/>
            <person name="Chiu R."/>
            <person name="Coutinho P.M."/>
            <person name="Feau N."/>
            <person name="Field M."/>
            <person name="Frey P."/>
            <person name="Gelhaye E."/>
            <person name="Goldberg J."/>
            <person name="Grabherr M.G."/>
            <person name="Kodira C.D."/>
            <person name="Kohler A."/>
            <person name="Kuees U."/>
            <person name="Lindquist E.A."/>
            <person name="Lucas S.M."/>
            <person name="Mago R."/>
            <person name="Mauceli E."/>
            <person name="Morin E."/>
            <person name="Murat C."/>
            <person name="Pangilinan J.L."/>
            <person name="Park R."/>
            <person name="Pearson M."/>
            <person name="Quesneville H."/>
            <person name="Rouhier N."/>
            <person name="Sakthikumar S."/>
            <person name="Salamov A.A."/>
            <person name="Schmutz J."/>
            <person name="Selles B."/>
            <person name="Shapiro H."/>
            <person name="Tanguay P."/>
            <person name="Tuskan G.A."/>
            <person name="Henrissat B."/>
            <person name="Van de Peer Y."/>
            <person name="Rouze P."/>
            <person name="Ellis J.G."/>
            <person name="Dodds P.N."/>
            <person name="Schein J.E."/>
            <person name="Zhong S."/>
            <person name="Hamelin R.C."/>
            <person name="Grigoriev I.V."/>
            <person name="Szabo L.J."/>
            <person name="Martin F."/>
        </authorList>
    </citation>
    <scope>NUCLEOTIDE SEQUENCE [LARGE SCALE GENOMIC DNA]</scope>
    <source>
        <strain evidence="3">98AG31 / pathotype 3-4-7</strain>
    </source>
</reference>
<sequence>MSFAQNMESPEVTIVDTYFERFRSGETFKYRCTLCKGRAMNKIDKHKGLPNHIAMIAAREAADRENQHHLGSFLQNDEMDSSDKQEVAEQDQEEEMINSDRSSPACQGYTEALMQLLTGNYGDSESEHSDSSEETQKRPELADVNWDAILMNKLQDDMDQSSMTSESPSSDSGMDNNIIEEDKTKDTPRIDTDWYPFTKEQIVGLLSSGSGRHLVSETEYEHNRMLFAICNISLPAYKTLGRLRSRMCARFGINVQEWQSALQNPCYGLSIKEIVGQELSNPV</sequence>
<evidence type="ECO:0000313" key="2">
    <source>
        <dbReference type="EMBL" id="EGG09173.1"/>
    </source>
</evidence>
<dbReference type="KEGG" id="mlr:MELLADRAFT_96443"/>
<dbReference type="InParanoid" id="F4REV8"/>
<keyword evidence="3" id="KW-1185">Reference proteome</keyword>
<feature type="compositionally biased region" description="Acidic residues" evidence="1">
    <location>
        <begin position="88"/>
        <end position="97"/>
    </location>
</feature>